<dbReference type="InterPro" id="IPR036736">
    <property type="entry name" value="ACP-like_sf"/>
</dbReference>
<dbReference type="Pfam" id="PF13469">
    <property type="entry name" value="Sulfotransfer_3"/>
    <property type="match status" value="1"/>
</dbReference>
<dbReference type="InterPro" id="IPR020806">
    <property type="entry name" value="PKS_PP-bd"/>
</dbReference>
<dbReference type="Gene3D" id="3.30.300.30">
    <property type="match status" value="1"/>
</dbReference>
<dbReference type="Pfam" id="PF00550">
    <property type="entry name" value="PP-binding"/>
    <property type="match status" value="1"/>
</dbReference>
<dbReference type="AlphaFoldDB" id="A0A918IY63"/>
<keyword evidence="3" id="KW-0597">Phosphoprotein</keyword>
<dbReference type="Proteomes" id="UP000628984">
    <property type="component" value="Unassembled WGS sequence"/>
</dbReference>
<feature type="region of interest" description="Disordered" evidence="5">
    <location>
        <begin position="863"/>
        <end position="882"/>
    </location>
</feature>
<dbReference type="Pfam" id="PF00975">
    <property type="entry name" value="Thioesterase"/>
    <property type="match status" value="1"/>
</dbReference>
<reference evidence="7" key="2">
    <citation type="submission" date="2020-09" db="EMBL/GenBank/DDBJ databases">
        <authorList>
            <person name="Sun Q."/>
            <person name="Kim S."/>
        </authorList>
    </citation>
    <scope>NUCLEOTIDE SEQUENCE</scope>
    <source>
        <strain evidence="7">KCTC 23714</strain>
    </source>
</reference>
<dbReference type="Gene3D" id="3.40.50.1820">
    <property type="entry name" value="alpha/beta hydrolase"/>
    <property type="match status" value="1"/>
</dbReference>
<dbReference type="SUPFAM" id="SSF53474">
    <property type="entry name" value="alpha/beta-Hydrolases"/>
    <property type="match status" value="1"/>
</dbReference>
<dbReference type="InterPro" id="IPR042099">
    <property type="entry name" value="ANL_N_sf"/>
</dbReference>
<dbReference type="SUPFAM" id="SSF52540">
    <property type="entry name" value="P-loop containing nucleoside triphosphate hydrolases"/>
    <property type="match status" value="1"/>
</dbReference>
<evidence type="ECO:0000256" key="2">
    <source>
        <dbReference type="ARBA" id="ARBA00022450"/>
    </source>
</evidence>
<sequence>MTDEFAPAEQLLPLDQLESMADHHGGRAAVRDLSRPHLTFAALHALSERLRRQVAAAGVAAGEALAISISNRADAAIWITALAGSCRCLPIAPSMSAGVVTMAFRALDVRAVIADAQGLGNCAEAIAATGAAVLTPQSVGPWAWEIEGRAGPVAPRHRHAEAEDVAFYLTTSGSTGLPKIVPVRHQAVALATSRAARGLDLAPGEATLNVMQLNHVHGLVSGVYLPWVAAACSIMPGEYTAADFVDWYRAAQPTWVSTSPAIYADVLRRARQGGLSLHQPRLRFLRCGSAALDDGLRAEISTAFGAPLLEAYGMSEALIIAGVPARDPRQGTVGRPVADELAVFGPDNQPCAPDGAGEIRVRGRTVMPGYVGDAAGSVVFHDGWFRTGDMGRIDADGFLHVLGRIGDRINMGGETVAPAEIEAAIRRIPGVQACLCFGLPHDTLGETIAAAVVPDEGAPLRPEDIRAEAARHLPRAKVPAKIFLMEKLPLDANGKINRRHLASTLAAKLSHSSGPDDVALDPFEAWMLELFRSMLRRPDLGPAENFFDAGGTSLDATETMLRIEQHLGVTVHLPLLFDAPTATGLALAIRERFPDMTIRLFPLAVAAARPAAARDAQMMDVRGPVIAPRTQDRSDTSPLIILSAPRAGSTLLRTALAGHPGFFSPPELRLLTHERMDDWARVHSGKFRFFQDGLVQAIMSATGEDEGSARAWIDRAIAARLSVERVYDHLQHAVGDRRIVEKSPHTALSPSALGALETRFRKPLYVVLRRNPVESIRSHVAAGLDQVWMQGRVDHPRALAEAVWTESYCNISAFVQNIDPRRVLTIHFEDLVIDPDEWLTRLCKFAKRPFVPAMLDVHDQPEKRMSTGLRGSRRGAGDPSFWRGKGIDPGRAGLGHGLPADAAIAPETAVLAARFGYQKPGRKDPAPIIAAQREMVRPWSEHGSPLGDLIHTFRPETDAPPLLWICQSIHEPVALARALDILGAPGVSLHALRSGNLLASRYDRAIEDLADAYADRIDTLWPEGAIRLAGNCQGADIAKGVARRLLARGREVPVLLAVDPDFHGPLAVPVAHIFGASSHRNPFLRPGCDPHADWEKMYPAHSVDTLPCGHGQYFSAEIVPLLAGLVKKILAASG</sequence>
<accession>A0A918IY63</accession>
<keyword evidence="8" id="KW-1185">Reference proteome</keyword>
<evidence type="ECO:0000256" key="5">
    <source>
        <dbReference type="SAM" id="MobiDB-lite"/>
    </source>
</evidence>
<dbReference type="InterPro" id="IPR001031">
    <property type="entry name" value="Thioesterase"/>
</dbReference>
<dbReference type="GO" id="GO:0006631">
    <property type="term" value="P:fatty acid metabolic process"/>
    <property type="evidence" value="ECO:0007669"/>
    <property type="project" value="TreeGrafter"/>
</dbReference>
<evidence type="ECO:0000256" key="1">
    <source>
        <dbReference type="ARBA" id="ARBA00006432"/>
    </source>
</evidence>
<evidence type="ECO:0000256" key="3">
    <source>
        <dbReference type="ARBA" id="ARBA00022553"/>
    </source>
</evidence>
<protein>
    <recommendedName>
        <fullName evidence="6">Carrier domain-containing protein</fullName>
    </recommendedName>
</protein>
<dbReference type="PROSITE" id="PS50075">
    <property type="entry name" value="CARRIER"/>
    <property type="match status" value="1"/>
</dbReference>
<keyword evidence="2" id="KW-0596">Phosphopantetheine</keyword>
<gene>
    <name evidence="7" type="ORF">GCM10011452_28520</name>
</gene>
<dbReference type="SMART" id="SM00823">
    <property type="entry name" value="PKS_PP"/>
    <property type="match status" value="1"/>
</dbReference>
<dbReference type="SUPFAM" id="SSF47336">
    <property type="entry name" value="ACP-like"/>
    <property type="match status" value="1"/>
</dbReference>
<dbReference type="GO" id="GO:0031956">
    <property type="term" value="F:medium-chain fatty acid-CoA ligase activity"/>
    <property type="evidence" value="ECO:0007669"/>
    <property type="project" value="TreeGrafter"/>
</dbReference>
<dbReference type="InterPro" id="IPR027417">
    <property type="entry name" value="P-loop_NTPase"/>
</dbReference>
<evidence type="ECO:0000259" key="6">
    <source>
        <dbReference type="PROSITE" id="PS50075"/>
    </source>
</evidence>
<dbReference type="Gene3D" id="3.40.50.12780">
    <property type="entry name" value="N-terminal domain of ligase-like"/>
    <property type="match status" value="1"/>
</dbReference>
<dbReference type="InterPro" id="IPR045851">
    <property type="entry name" value="AMP-bd_C_sf"/>
</dbReference>
<dbReference type="InterPro" id="IPR025110">
    <property type="entry name" value="AMP-bd_C"/>
</dbReference>
<dbReference type="GO" id="GO:0031177">
    <property type="term" value="F:phosphopantetheine binding"/>
    <property type="evidence" value="ECO:0007669"/>
    <property type="project" value="InterPro"/>
</dbReference>
<comment type="caution">
    <text evidence="7">The sequence shown here is derived from an EMBL/GenBank/DDBJ whole genome shotgun (WGS) entry which is preliminary data.</text>
</comment>
<dbReference type="InterPro" id="IPR020845">
    <property type="entry name" value="AMP-binding_CS"/>
</dbReference>
<evidence type="ECO:0000256" key="4">
    <source>
        <dbReference type="ARBA" id="ARBA00022598"/>
    </source>
</evidence>
<evidence type="ECO:0000313" key="7">
    <source>
        <dbReference type="EMBL" id="GGW38450.1"/>
    </source>
</evidence>
<dbReference type="InterPro" id="IPR000873">
    <property type="entry name" value="AMP-dep_synth/lig_dom"/>
</dbReference>
<organism evidence="7 8">
    <name type="scientific">Gemmobacter lanyuensis</name>
    <dbReference type="NCBI Taxonomy" id="1054497"/>
    <lineage>
        <taxon>Bacteria</taxon>
        <taxon>Pseudomonadati</taxon>
        <taxon>Pseudomonadota</taxon>
        <taxon>Alphaproteobacteria</taxon>
        <taxon>Rhodobacterales</taxon>
        <taxon>Paracoccaceae</taxon>
        <taxon>Gemmobacter</taxon>
    </lineage>
</organism>
<comment type="similarity">
    <text evidence="1">Belongs to the ATP-dependent AMP-binding enzyme family.</text>
</comment>
<name>A0A918IY63_9RHOB</name>
<reference evidence="7" key="1">
    <citation type="journal article" date="2014" name="Int. J. Syst. Evol. Microbiol.">
        <title>Complete genome sequence of Corynebacterium casei LMG S-19264T (=DSM 44701T), isolated from a smear-ripened cheese.</title>
        <authorList>
            <consortium name="US DOE Joint Genome Institute (JGI-PGF)"/>
            <person name="Walter F."/>
            <person name="Albersmeier A."/>
            <person name="Kalinowski J."/>
            <person name="Ruckert C."/>
        </authorList>
    </citation>
    <scope>NUCLEOTIDE SEQUENCE</scope>
    <source>
        <strain evidence="7">KCTC 23714</strain>
    </source>
</reference>
<dbReference type="Gene3D" id="3.40.50.300">
    <property type="entry name" value="P-loop containing nucleotide triphosphate hydrolases"/>
    <property type="match status" value="1"/>
</dbReference>
<dbReference type="PANTHER" id="PTHR43201">
    <property type="entry name" value="ACYL-COA SYNTHETASE"/>
    <property type="match status" value="1"/>
</dbReference>
<feature type="domain" description="Carrier" evidence="6">
    <location>
        <begin position="518"/>
        <end position="593"/>
    </location>
</feature>
<evidence type="ECO:0000313" key="8">
    <source>
        <dbReference type="Proteomes" id="UP000628984"/>
    </source>
</evidence>
<dbReference type="Pfam" id="PF13193">
    <property type="entry name" value="AMP-binding_C"/>
    <property type="match status" value="1"/>
</dbReference>
<dbReference type="InterPro" id="IPR009081">
    <property type="entry name" value="PP-bd_ACP"/>
</dbReference>
<dbReference type="SUPFAM" id="SSF56801">
    <property type="entry name" value="Acetyl-CoA synthetase-like"/>
    <property type="match status" value="1"/>
</dbReference>
<dbReference type="EMBL" id="BMYQ01000010">
    <property type="protein sequence ID" value="GGW38450.1"/>
    <property type="molecule type" value="Genomic_DNA"/>
</dbReference>
<dbReference type="Pfam" id="PF00501">
    <property type="entry name" value="AMP-binding"/>
    <property type="match status" value="1"/>
</dbReference>
<dbReference type="PANTHER" id="PTHR43201:SF5">
    <property type="entry name" value="MEDIUM-CHAIN ACYL-COA LIGASE ACSF2, MITOCHONDRIAL"/>
    <property type="match status" value="1"/>
</dbReference>
<keyword evidence="4" id="KW-0436">Ligase</keyword>
<dbReference type="RefSeq" id="WP_189634561.1">
    <property type="nucleotide sequence ID" value="NZ_BMYQ01000010.1"/>
</dbReference>
<proteinExistence type="inferred from homology"/>
<dbReference type="PROSITE" id="PS00455">
    <property type="entry name" value="AMP_BINDING"/>
    <property type="match status" value="1"/>
</dbReference>
<dbReference type="InterPro" id="IPR029058">
    <property type="entry name" value="AB_hydrolase_fold"/>
</dbReference>
<dbReference type="Gene3D" id="1.10.1200.10">
    <property type="entry name" value="ACP-like"/>
    <property type="match status" value="1"/>
</dbReference>